<dbReference type="Gene3D" id="2.40.10.10">
    <property type="entry name" value="Trypsin-like serine proteases"/>
    <property type="match status" value="2"/>
</dbReference>
<dbReference type="InterPro" id="IPR009003">
    <property type="entry name" value="Peptidase_S1_PA"/>
</dbReference>
<sequence length="377" mass="41333">MAKAREHPEPLTSQQVARLEPLPPEEKPPETLTVNLGTFRVPEGTKTSIVSVKEVSDTFQLQATLPGDAIGRRIPYDSIAAEPLDKTRLEEIARVTIPDSGLRPLHLPVYFQPGKVKLQLGEIAHPPFDFEYKPGVDRPTNVFAPDDRYIYRDTSFPWCTVGRVDTPLGSGTGCTIGSQLLLTANHCIQWNADGTAGWVRFRPACYNASAPFGEAWATLLIHWIRTTPADGLTDRETAFDYVVCVLDSRIGDIVGYPGYRTYNDDWNGDNYWQHMGYPQDLSGTARPAFQGECVISTVSTERTSGQTGYVLGHFNDIVGGHSGGPVWGWWSGEPWPRVVGTQSAEANVPANNTAGDNEFGGGPALSSLISWARAHYS</sequence>
<evidence type="ECO:0000256" key="1">
    <source>
        <dbReference type="SAM" id="MobiDB-lite"/>
    </source>
</evidence>
<protein>
    <submittedName>
        <fullName evidence="2">Endopeptidase</fullName>
    </submittedName>
</protein>
<dbReference type="EMBL" id="AB750532">
    <property type="protein sequence ID" value="BAM62592.1"/>
    <property type="molecule type" value="Genomic_DNA"/>
</dbReference>
<dbReference type="InterPro" id="IPR043504">
    <property type="entry name" value="Peptidase_S1_PA_chymotrypsin"/>
</dbReference>
<accession>K0J8N6</accession>
<reference evidence="2" key="1">
    <citation type="submission" date="2012-09" db="EMBL/GenBank/DDBJ databases">
        <authorList>
            <person name="Elsaied H.E."/>
            <person name="Maruyama A."/>
        </authorList>
    </citation>
    <scope>NUCLEOTIDE SEQUENCE</scope>
</reference>
<reference evidence="2" key="2">
    <citation type="journal article" date="2014" name="FEMS Microbiol. Ecol.">
        <title>Novel integrons and gene cassettes from a Cascadian submarine gas-hydrate-bearing core.</title>
        <authorList>
            <person name="Elsaied H."/>
            <person name="Stokes H.W."/>
            <person name="Yoshioka H."/>
            <person name="Mitani Y."/>
            <person name="Maruyama A."/>
        </authorList>
    </citation>
    <scope>NUCLEOTIDE SEQUENCE</scope>
</reference>
<evidence type="ECO:0000313" key="2">
    <source>
        <dbReference type="EMBL" id="BAM62592.1"/>
    </source>
</evidence>
<name>K0J8N6_9ZZZZ</name>
<dbReference type="AlphaFoldDB" id="K0J8N6"/>
<proteinExistence type="predicted"/>
<organism evidence="2">
    <name type="scientific">uncultured microorganism</name>
    <dbReference type="NCBI Taxonomy" id="358574"/>
    <lineage>
        <taxon>unclassified sequences</taxon>
        <taxon>environmental samples</taxon>
    </lineage>
</organism>
<feature type="region of interest" description="Disordered" evidence="1">
    <location>
        <begin position="1"/>
        <end position="32"/>
    </location>
</feature>
<dbReference type="SUPFAM" id="SSF50494">
    <property type="entry name" value="Trypsin-like serine proteases"/>
    <property type="match status" value="1"/>
</dbReference>